<keyword evidence="3 5" id="KW-0378">Hydrolase</keyword>
<evidence type="ECO:0000256" key="5">
    <source>
        <dbReference type="HAMAP-Rule" id="MF_00335"/>
    </source>
</evidence>
<evidence type="ECO:0000256" key="1">
    <source>
        <dbReference type="ARBA" id="ARBA00022722"/>
    </source>
</evidence>
<dbReference type="Proteomes" id="UP000004754">
    <property type="component" value="Unassembled WGS sequence"/>
</dbReference>
<dbReference type="PANTHER" id="PTHR12826">
    <property type="entry name" value="RIBONUCLEASE Y"/>
    <property type="match status" value="1"/>
</dbReference>
<dbReference type="EMBL" id="AEQN01000016">
    <property type="protein sequence ID" value="EFV01800.1"/>
    <property type="molecule type" value="Genomic_DNA"/>
</dbReference>
<dbReference type="PROSITE" id="PS51831">
    <property type="entry name" value="HD"/>
    <property type="match status" value="1"/>
</dbReference>
<dbReference type="STRING" id="887929.HMP0721_1193"/>
<dbReference type="Pfam" id="PF12072">
    <property type="entry name" value="RNase_Y_N"/>
    <property type="match status" value="1"/>
</dbReference>
<dbReference type="FunFam" id="1.10.3210.10:FF:000022">
    <property type="entry name" value="Ribonuclease Y"/>
    <property type="match status" value="1"/>
</dbReference>
<dbReference type="GO" id="GO:0003723">
    <property type="term" value="F:RNA binding"/>
    <property type="evidence" value="ECO:0007669"/>
    <property type="project" value="UniProtKB-UniRule"/>
</dbReference>
<dbReference type="GO" id="GO:0004521">
    <property type="term" value="F:RNA endonuclease activity"/>
    <property type="evidence" value="ECO:0007669"/>
    <property type="project" value="UniProtKB-UniRule"/>
</dbReference>
<dbReference type="InterPro" id="IPR017705">
    <property type="entry name" value="Ribonuclease_Y"/>
</dbReference>
<keyword evidence="4 5" id="KW-0694">RNA-binding</keyword>
<dbReference type="InterPro" id="IPR004087">
    <property type="entry name" value="KH_dom"/>
</dbReference>
<feature type="transmembrane region" description="Helical" evidence="5">
    <location>
        <begin position="6"/>
        <end position="22"/>
    </location>
</feature>
<dbReference type="Pfam" id="PF01966">
    <property type="entry name" value="HD"/>
    <property type="match status" value="1"/>
</dbReference>
<feature type="region of interest" description="Disordered" evidence="7">
    <location>
        <begin position="85"/>
        <end position="120"/>
    </location>
</feature>
<sequence length="510" mass="57128">MIVNIILAVGIVIALIAGYMIRKMTSEAKLGSAEAEAKRIVEDAVREGETQKKEMLFNAKEEVIQIKETHEAENRERRSELQKMENRLMKKEENLDRKNASLDKSREKLDRRGKELDQKQKKLAGMMDEKMAELERVAGMSRDEARDVLMEEVSREARADAAVLAKRIEDEAKADANKRANEIVAQSIQRYAADHVAESTVSVVNLPSDEMKGRIIGREGRNIRALEKMTGIDLIIDDTPEAVVLSGFDPIRREVARMALERLIVDGRIHPARIEEVVNKCRKELDAQIKEVGERACFDTGIHNVHPEIVRLLGRLKFRTSYGQNVLRHSVEVSYLAGMMAAELDANVKIAKRAGLLHDIGKSIDHEVEGNHVEIGVNVLKKHKESKAVIHAVEAHHGDVEAQTIEAVLVQAADAISAARPGARRETLGSYVQRLQDLEKIATSFEGVEKSFAIQAGREVRVMVKPEDVNDEGMNLLAKDIAKKIESEMEYPGNVKVNLIREIRAVDYAK</sequence>
<evidence type="ECO:0000256" key="3">
    <source>
        <dbReference type="ARBA" id="ARBA00022801"/>
    </source>
</evidence>
<dbReference type="AlphaFoldDB" id="E6MGR0"/>
<dbReference type="Pfam" id="PF00013">
    <property type="entry name" value="KH_1"/>
    <property type="match status" value="1"/>
</dbReference>
<keyword evidence="2 5" id="KW-0255">Endonuclease</keyword>
<comment type="caution">
    <text evidence="9">The sequence shown here is derived from an EMBL/GenBank/DDBJ whole genome shotgun (WGS) entry which is preliminary data.</text>
</comment>
<dbReference type="InterPro" id="IPR006674">
    <property type="entry name" value="HD_domain"/>
</dbReference>
<dbReference type="HAMAP" id="MF_00335">
    <property type="entry name" value="RNase_Y"/>
    <property type="match status" value="1"/>
</dbReference>
<dbReference type="GO" id="GO:0006402">
    <property type="term" value="P:mRNA catabolic process"/>
    <property type="evidence" value="ECO:0007669"/>
    <property type="project" value="UniProtKB-UniRule"/>
</dbReference>
<dbReference type="Gene3D" id="3.30.1370.10">
    <property type="entry name" value="K Homology domain, type 1"/>
    <property type="match status" value="1"/>
</dbReference>
<comment type="similarity">
    <text evidence="5">Belongs to the RNase Y family.</text>
</comment>
<dbReference type="PROSITE" id="PS50084">
    <property type="entry name" value="KH_TYPE_1"/>
    <property type="match status" value="1"/>
</dbReference>
<keyword evidence="10" id="KW-1185">Reference proteome</keyword>
<dbReference type="InterPro" id="IPR004088">
    <property type="entry name" value="KH_dom_type_1"/>
</dbReference>
<proteinExistence type="inferred from homology"/>
<dbReference type="EC" id="3.1.-.-" evidence="5 6"/>
<dbReference type="SUPFAM" id="SSF54791">
    <property type="entry name" value="Eukaryotic type KH-domain (KH-domain type I)"/>
    <property type="match status" value="1"/>
</dbReference>
<dbReference type="OrthoDB" id="9803205at2"/>
<feature type="domain" description="HD" evidence="8">
    <location>
        <begin position="326"/>
        <end position="419"/>
    </location>
</feature>
<dbReference type="InterPro" id="IPR036612">
    <property type="entry name" value="KH_dom_type_1_sf"/>
</dbReference>
<evidence type="ECO:0000313" key="9">
    <source>
        <dbReference type="EMBL" id="EFV01800.1"/>
    </source>
</evidence>
<keyword evidence="5" id="KW-0812">Transmembrane</keyword>
<organism evidence="9 10">
    <name type="scientific">Pseudoramibacter alactolyticus ATCC 23263</name>
    <dbReference type="NCBI Taxonomy" id="887929"/>
    <lineage>
        <taxon>Bacteria</taxon>
        <taxon>Bacillati</taxon>
        <taxon>Bacillota</taxon>
        <taxon>Clostridia</taxon>
        <taxon>Eubacteriales</taxon>
        <taxon>Eubacteriaceae</taxon>
        <taxon>Pseudoramibacter</taxon>
    </lineage>
</organism>
<dbReference type="InterPro" id="IPR003607">
    <property type="entry name" value="HD/PDEase_dom"/>
</dbReference>
<dbReference type="PANTHER" id="PTHR12826:SF15">
    <property type="entry name" value="RIBONUCLEASE Y"/>
    <property type="match status" value="1"/>
</dbReference>
<keyword evidence="1 5" id="KW-0540">Nuclease</keyword>
<dbReference type="SMART" id="SM00471">
    <property type="entry name" value="HDc"/>
    <property type="match status" value="1"/>
</dbReference>
<dbReference type="eggNOG" id="COG1418">
    <property type="taxonomic scope" value="Bacteria"/>
</dbReference>
<dbReference type="NCBIfam" id="TIGR03319">
    <property type="entry name" value="RNase_Y"/>
    <property type="match status" value="1"/>
</dbReference>
<accession>E6MGR0</accession>
<keyword evidence="5" id="KW-0472">Membrane</keyword>
<name>E6MGR0_9FIRM</name>
<dbReference type="NCBIfam" id="TIGR00277">
    <property type="entry name" value="HDIG"/>
    <property type="match status" value="1"/>
</dbReference>
<dbReference type="GO" id="GO:0005886">
    <property type="term" value="C:plasma membrane"/>
    <property type="evidence" value="ECO:0007669"/>
    <property type="project" value="UniProtKB-SubCell"/>
</dbReference>
<dbReference type="RefSeq" id="WP_006598617.1">
    <property type="nucleotide sequence ID" value="NZ_GL622359.1"/>
</dbReference>
<evidence type="ECO:0000259" key="8">
    <source>
        <dbReference type="PROSITE" id="PS51831"/>
    </source>
</evidence>
<dbReference type="InterPro" id="IPR006675">
    <property type="entry name" value="HDIG_dom"/>
</dbReference>
<evidence type="ECO:0000256" key="2">
    <source>
        <dbReference type="ARBA" id="ARBA00022759"/>
    </source>
</evidence>
<dbReference type="CDD" id="cd22431">
    <property type="entry name" value="KH-I_RNaseY"/>
    <property type="match status" value="1"/>
</dbReference>
<keyword evidence="5" id="KW-1003">Cell membrane</keyword>
<comment type="function">
    <text evidence="5">Endoribonuclease that initiates mRNA decay.</text>
</comment>
<dbReference type="Gene3D" id="1.10.3210.10">
    <property type="entry name" value="Hypothetical protein af1432"/>
    <property type="match status" value="1"/>
</dbReference>
<evidence type="ECO:0000313" key="10">
    <source>
        <dbReference type="Proteomes" id="UP000004754"/>
    </source>
</evidence>
<dbReference type="FunFam" id="3.30.1370.10:FF:000006">
    <property type="entry name" value="Ribonuclease Y"/>
    <property type="match status" value="1"/>
</dbReference>
<evidence type="ECO:0000256" key="6">
    <source>
        <dbReference type="NCBIfam" id="TIGR03319"/>
    </source>
</evidence>
<comment type="subcellular location">
    <subcellularLocation>
        <location evidence="5">Cell membrane</location>
        <topology evidence="5">Single-pass membrane protein</topology>
    </subcellularLocation>
</comment>
<dbReference type="HOGENOM" id="CLU_028328_1_0_9"/>
<dbReference type="SUPFAM" id="SSF109604">
    <property type="entry name" value="HD-domain/PDEase-like"/>
    <property type="match status" value="1"/>
</dbReference>
<reference evidence="9 10" key="1">
    <citation type="submission" date="2010-12" db="EMBL/GenBank/DDBJ databases">
        <authorList>
            <person name="Muzny D."/>
            <person name="Qin X."/>
            <person name="Deng J."/>
            <person name="Jiang H."/>
            <person name="Liu Y."/>
            <person name="Qu J."/>
            <person name="Song X.-Z."/>
            <person name="Zhang L."/>
            <person name="Thornton R."/>
            <person name="Coyle M."/>
            <person name="Francisco L."/>
            <person name="Jackson L."/>
            <person name="Javaid M."/>
            <person name="Korchina V."/>
            <person name="Kovar C."/>
            <person name="Mata R."/>
            <person name="Mathew T."/>
            <person name="Ngo R."/>
            <person name="Nguyen L."/>
            <person name="Nguyen N."/>
            <person name="Okwuonu G."/>
            <person name="Ongeri F."/>
            <person name="Pham C."/>
            <person name="Simmons D."/>
            <person name="Wilczek-Boney K."/>
            <person name="Hale W."/>
            <person name="Jakkamsetti A."/>
            <person name="Pham P."/>
            <person name="Ruth R."/>
            <person name="San Lucas F."/>
            <person name="Warren J."/>
            <person name="Zhang J."/>
            <person name="Zhao Z."/>
            <person name="Zhou C."/>
            <person name="Zhu D."/>
            <person name="Lee S."/>
            <person name="Bess C."/>
            <person name="Blankenburg K."/>
            <person name="Forbes L."/>
            <person name="Fu Q."/>
            <person name="Gubbala S."/>
            <person name="Hirani K."/>
            <person name="Jayaseelan J.C."/>
            <person name="Lara F."/>
            <person name="Munidasa M."/>
            <person name="Palculict T."/>
            <person name="Patil S."/>
            <person name="Pu L.-L."/>
            <person name="Saada N."/>
            <person name="Tang L."/>
            <person name="Weissenberger G."/>
            <person name="Zhu Y."/>
            <person name="Hemphill L."/>
            <person name="Shang Y."/>
            <person name="Youmans B."/>
            <person name="Ayvaz T."/>
            <person name="Ross M."/>
            <person name="Santibanez J."/>
            <person name="Aqrawi P."/>
            <person name="Gross S."/>
            <person name="Joshi V."/>
            <person name="Fowler G."/>
            <person name="Nazareth L."/>
            <person name="Reid J."/>
            <person name="Worley K."/>
            <person name="Petrosino J."/>
            <person name="Highlander S."/>
            <person name="Gibbs R."/>
        </authorList>
    </citation>
    <scope>NUCLEOTIDE SEQUENCE [LARGE SCALE GENOMIC DNA]</scope>
    <source>
        <strain evidence="9 10">ATCC 23263</strain>
    </source>
</reference>
<dbReference type="SMART" id="SM00322">
    <property type="entry name" value="KH"/>
    <property type="match status" value="1"/>
</dbReference>
<dbReference type="CDD" id="cd00077">
    <property type="entry name" value="HDc"/>
    <property type="match status" value="1"/>
</dbReference>
<dbReference type="GO" id="GO:0016787">
    <property type="term" value="F:hydrolase activity"/>
    <property type="evidence" value="ECO:0007669"/>
    <property type="project" value="UniProtKB-KW"/>
</dbReference>
<protein>
    <recommendedName>
        <fullName evidence="5 6">Ribonuclease Y</fullName>
        <shortName evidence="5">RNase Y</shortName>
        <ecNumber evidence="5 6">3.1.-.-</ecNumber>
    </recommendedName>
</protein>
<gene>
    <name evidence="5" type="primary">rny</name>
    <name evidence="9" type="ORF">HMP0721_1193</name>
</gene>
<keyword evidence="5" id="KW-1133">Transmembrane helix</keyword>
<evidence type="ECO:0000256" key="4">
    <source>
        <dbReference type="ARBA" id="ARBA00022884"/>
    </source>
</evidence>
<evidence type="ECO:0000256" key="7">
    <source>
        <dbReference type="SAM" id="MobiDB-lite"/>
    </source>
</evidence>
<dbReference type="InterPro" id="IPR022711">
    <property type="entry name" value="RNase_Y_N"/>
</dbReference>